<dbReference type="RefSeq" id="WP_008044476.1">
    <property type="nucleotide sequence ID" value="NZ_CH724151.1"/>
</dbReference>
<dbReference type="OrthoDB" id="9784785at2"/>
<accession>A4B8X9</accession>
<proteinExistence type="inferred from homology"/>
<dbReference type="HOGENOM" id="CLU_057831_2_0_6"/>
<comment type="similarity">
    <text evidence="1">Belongs to the UPF0502 family.</text>
</comment>
<evidence type="ECO:0000313" key="3">
    <source>
        <dbReference type="Proteomes" id="UP000005953"/>
    </source>
</evidence>
<keyword evidence="3" id="KW-1185">Reference proteome</keyword>
<organism evidence="2 3">
    <name type="scientific">Reinekea blandensis MED297</name>
    <dbReference type="NCBI Taxonomy" id="314283"/>
    <lineage>
        <taxon>Bacteria</taxon>
        <taxon>Pseudomonadati</taxon>
        <taxon>Pseudomonadota</taxon>
        <taxon>Gammaproteobacteria</taxon>
        <taxon>Oceanospirillales</taxon>
        <taxon>Saccharospirillaceae</taxon>
        <taxon>Reinekea</taxon>
    </lineage>
</organism>
<dbReference type="EMBL" id="AAOE01000001">
    <property type="protein sequence ID" value="EAR11080.1"/>
    <property type="molecule type" value="Genomic_DNA"/>
</dbReference>
<dbReference type="InterPro" id="IPR007432">
    <property type="entry name" value="DUF480"/>
</dbReference>
<dbReference type="Proteomes" id="UP000005953">
    <property type="component" value="Unassembled WGS sequence"/>
</dbReference>
<dbReference type="Gene3D" id="1.10.10.10">
    <property type="entry name" value="Winged helix-like DNA-binding domain superfamily/Winged helix DNA-binding domain"/>
    <property type="match status" value="2"/>
</dbReference>
<sequence length="214" mass="24340">MNTTEQDQAILSELDARVLGCLMEKQLTTPDTYPLTLNALVTGCNQKTSRNPVMQLTNGDVLGTVNNLRDRELIEVDYGSRADKYLQKLTRKLHFDKQDQALFALLLLRGPQTLNELFSRSKRMADFQSTDQVHDCIERHLAKLNPLLMTIPPQSGQREERFMHRLCGEPDLSQFTVSAESPVSSPNRIDELEARVSALEHQIAELLAHQRNEQ</sequence>
<dbReference type="InterPro" id="IPR036390">
    <property type="entry name" value="WH_DNA-bd_sf"/>
</dbReference>
<dbReference type="STRING" id="314283.MED297_19372"/>
<dbReference type="PANTHER" id="PTHR38768:SF1">
    <property type="entry name" value="UPF0502 PROTEIN YCEH"/>
    <property type="match status" value="1"/>
</dbReference>
<protein>
    <submittedName>
        <fullName evidence="2">Uncharacterized protein</fullName>
    </submittedName>
</protein>
<reference evidence="2 3" key="1">
    <citation type="submission" date="2006-02" db="EMBL/GenBank/DDBJ databases">
        <authorList>
            <person name="Pinhassi J."/>
            <person name="Pedros-Alio C."/>
            <person name="Ferriera S."/>
            <person name="Johnson J."/>
            <person name="Kravitz S."/>
            <person name="Halpern A."/>
            <person name="Remington K."/>
            <person name="Beeson K."/>
            <person name="Tran B."/>
            <person name="Rogers Y.-H."/>
            <person name="Friedman R."/>
            <person name="Venter J.C."/>
        </authorList>
    </citation>
    <scope>NUCLEOTIDE SEQUENCE [LARGE SCALE GENOMIC DNA]</scope>
    <source>
        <strain evidence="2 3">MED297</strain>
    </source>
</reference>
<evidence type="ECO:0000313" key="2">
    <source>
        <dbReference type="EMBL" id="EAR11080.1"/>
    </source>
</evidence>
<dbReference type="PANTHER" id="PTHR38768">
    <property type="entry name" value="UPF0502 PROTEIN YCEH"/>
    <property type="match status" value="1"/>
</dbReference>
<dbReference type="AlphaFoldDB" id="A4B8X9"/>
<gene>
    <name evidence="2" type="ORF">MED297_19372</name>
</gene>
<evidence type="ECO:0000256" key="1">
    <source>
        <dbReference type="HAMAP-Rule" id="MF_01584"/>
    </source>
</evidence>
<dbReference type="Pfam" id="PF04337">
    <property type="entry name" value="DUF480"/>
    <property type="match status" value="1"/>
</dbReference>
<dbReference type="SUPFAM" id="SSF46785">
    <property type="entry name" value="Winged helix' DNA-binding domain"/>
    <property type="match status" value="2"/>
</dbReference>
<dbReference type="InterPro" id="IPR036388">
    <property type="entry name" value="WH-like_DNA-bd_sf"/>
</dbReference>
<comment type="caution">
    <text evidence="2">The sequence shown here is derived from an EMBL/GenBank/DDBJ whole genome shotgun (WGS) entry which is preliminary data.</text>
</comment>
<name>A4B8X9_9GAMM</name>
<dbReference type="HAMAP" id="MF_01584">
    <property type="entry name" value="UPF0502"/>
    <property type="match status" value="1"/>
</dbReference>